<name>A0A3Q7JCA4_SOLLC</name>
<dbReference type="InParanoid" id="A0A3Q7JCA4"/>
<evidence type="ECO:0000313" key="2">
    <source>
        <dbReference type="Proteomes" id="UP000004994"/>
    </source>
</evidence>
<reference evidence="1" key="2">
    <citation type="submission" date="2019-01" db="UniProtKB">
        <authorList>
            <consortium name="EnsemblPlants"/>
        </authorList>
    </citation>
    <scope>IDENTIFICATION</scope>
    <source>
        <strain evidence="1">cv. Heinz 1706</strain>
    </source>
</reference>
<organism evidence="1">
    <name type="scientific">Solanum lycopersicum</name>
    <name type="common">Tomato</name>
    <name type="synonym">Lycopersicon esculentum</name>
    <dbReference type="NCBI Taxonomy" id="4081"/>
    <lineage>
        <taxon>Eukaryota</taxon>
        <taxon>Viridiplantae</taxon>
        <taxon>Streptophyta</taxon>
        <taxon>Embryophyta</taxon>
        <taxon>Tracheophyta</taxon>
        <taxon>Spermatophyta</taxon>
        <taxon>Magnoliopsida</taxon>
        <taxon>eudicotyledons</taxon>
        <taxon>Gunneridae</taxon>
        <taxon>Pentapetalae</taxon>
        <taxon>asterids</taxon>
        <taxon>lamiids</taxon>
        <taxon>Solanales</taxon>
        <taxon>Solanaceae</taxon>
        <taxon>Solanoideae</taxon>
        <taxon>Solaneae</taxon>
        <taxon>Solanum</taxon>
        <taxon>Solanum subgen. Lycopersicon</taxon>
    </lineage>
</organism>
<keyword evidence="2" id="KW-1185">Reference proteome</keyword>
<dbReference type="EnsemblPlants" id="Solyc12g056935.1.1">
    <property type="protein sequence ID" value="Solyc12g056935.1.1"/>
    <property type="gene ID" value="Solyc12g056935.1"/>
</dbReference>
<accession>A0A3Q7JCA4</accession>
<proteinExistence type="predicted"/>
<reference evidence="1" key="1">
    <citation type="journal article" date="2012" name="Nature">
        <title>The tomato genome sequence provides insights into fleshy fruit evolution.</title>
        <authorList>
            <consortium name="Tomato Genome Consortium"/>
        </authorList>
    </citation>
    <scope>NUCLEOTIDE SEQUENCE [LARGE SCALE GENOMIC DNA]</scope>
    <source>
        <strain evidence="1">cv. Heinz 1706</strain>
    </source>
</reference>
<dbReference type="Gramene" id="Solyc12g056935.1.1">
    <property type="protein sequence ID" value="Solyc12g056935.1.1"/>
    <property type="gene ID" value="Solyc12g056935.1"/>
</dbReference>
<dbReference type="AlphaFoldDB" id="A0A3Q7JCA4"/>
<evidence type="ECO:0000313" key="1">
    <source>
        <dbReference type="EnsemblPlants" id="Solyc12g056935.1.1"/>
    </source>
</evidence>
<dbReference type="Proteomes" id="UP000004994">
    <property type="component" value="Chromosome 12"/>
</dbReference>
<sequence>MMIAARIAFGVNLKRGVMNSKVRNTTTDMTMLENAVWQPAIYITGCHRANDVHSSKSHHLFVSVQLYGKVKRFLLRHFIQDFTYRQCNHASYNTSPNPFHEIVTTEIYFIDRWRIDSLLYASYLILTMYFANKRKVKKVAPMSIVCQFHCKLLRNFKLYIKDILRRMFSSDKKTYFMFD</sequence>
<protein>
    <submittedName>
        <fullName evidence="1">Uncharacterized protein</fullName>
    </submittedName>
</protein>